<organism evidence="2 3">
    <name type="scientific">Flavobacterium hydrocarbonoxydans</name>
    <dbReference type="NCBI Taxonomy" id="2683249"/>
    <lineage>
        <taxon>Bacteria</taxon>
        <taxon>Pseudomonadati</taxon>
        <taxon>Bacteroidota</taxon>
        <taxon>Flavobacteriia</taxon>
        <taxon>Flavobacteriales</taxon>
        <taxon>Flavobacteriaceae</taxon>
        <taxon>Flavobacterium</taxon>
    </lineage>
</organism>
<evidence type="ECO:0000256" key="1">
    <source>
        <dbReference type="SAM" id="Phobius"/>
    </source>
</evidence>
<protein>
    <submittedName>
        <fullName evidence="2">Uncharacterized protein</fullName>
    </submittedName>
</protein>
<dbReference type="Proteomes" id="UP000471501">
    <property type="component" value="Unassembled WGS sequence"/>
</dbReference>
<reference evidence="2 3" key="1">
    <citation type="submission" date="2019-12" db="EMBL/GenBank/DDBJ databases">
        <authorList>
            <person name="Kim Y.S."/>
        </authorList>
    </citation>
    <scope>NUCLEOTIDE SEQUENCE [LARGE SCALE GENOMIC DNA]</scope>
    <source>
        <strain evidence="2 3">GA093</strain>
    </source>
</reference>
<keyword evidence="1" id="KW-0472">Membrane</keyword>
<feature type="transmembrane region" description="Helical" evidence="1">
    <location>
        <begin position="6"/>
        <end position="28"/>
    </location>
</feature>
<accession>A0A6I4NEK4</accession>
<comment type="caution">
    <text evidence="2">The sequence shown here is derived from an EMBL/GenBank/DDBJ whole genome shotgun (WGS) entry which is preliminary data.</text>
</comment>
<evidence type="ECO:0000313" key="3">
    <source>
        <dbReference type="Proteomes" id="UP000471501"/>
    </source>
</evidence>
<dbReference type="RefSeq" id="WP_160372900.1">
    <property type="nucleotide sequence ID" value="NZ_WSTB01000001.1"/>
</dbReference>
<proteinExistence type="predicted"/>
<evidence type="ECO:0000313" key="2">
    <source>
        <dbReference type="EMBL" id="MWB92960.1"/>
    </source>
</evidence>
<keyword evidence="1" id="KW-1133">Transmembrane helix</keyword>
<sequence>MEYLKILIIQIIIIIGAFMTAWYCAISLTKKRKRKSKPIKKLQDLYFFECELEMLAMGNYSITEVCPHNIAEIKVLEATCGCEKTVIVCSDCRKELSEPKTDC</sequence>
<name>A0A6I4NEK4_9FLAO</name>
<dbReference type="AlphaFoldDB" id="A0A6I4NEK4"/>
<gene>
    <name evidence="2" type="ORF">GON26_01170</name>
</gene>
<keyword evidence="3" id="KW-1185">Reference proteome</keyword>
<keyword evidence="1" id="KW-0812">Transmembrane</keyword>
<dbReference type="EMBL" id="WSTB01000001">
    <property type="protein sequence ID" value="MWB92960.1"/>
    <property type="molecule type" value="Genomic_DNA"/>
</dbReference>